<keyword evidence="2" id="KW-1185">Reference proteome</keyword>
<dbReference type="EMBL" id="GL888128">
    <property type="protein sequence ID" value="EGI66911.1"/>
    <property type="molecule type" value="Genomic_DNA"/>
</dbReference>
<protein>
    <submittedName>
        <fullName evidence="1">Uncharacterized protein</fullName>
    </submittedName>
</protein>
<dbReference type="Proteomes" id="UP000007755">
    <property type="component" value="Unassembled WGS sequence"/>
</dbReference>
<name>F4WGE4_ACREC</name>
<sequence length="181" mass="20489">MPRASKGLEEHAMEIRETIAEMWIPGLLGGGKTVRNAAPRDSVGGGTPSRFSFAEVFTYTNPHSIEHFNYKNVVMLLQNCWMFCAIQHEVVQKLQQHDCRDVAVILLQILCCMSCKNVYAYFALDFKAFRASKNSEMYTTHGAIIYKDNFLFASRTFGYKSRDAHTFFAHSLSSSSGQQQP</sequence>
<proteinExistence type="predicted"/>
<dbReference type="InParanoid" id="F4WGE4"/>
<evidence type="ECO:0000313" key="2">
    <source>
        <dbReference type="Proteomes" id="UP000007755"/>
    </source>
</evidence>
<organism evidence="2">
    <name type="scientific">Acromyrmex echinatior</name>
    <name type="common">Panamanian leafcutter ant</name>
    <name type="synonym">Acromyrmex octospinosus echinatior</name>
    <dbReference type="NCBI Taxonomy" id="103372"/>
    <lineage>
        <taxon>Eukaryota</taxon>
        <taxon>Metazoa</taxon>
        <taxon>Ecdysozoa</taxon>
        <taxon>Arthropoda</taxon>
        <taxon>Hexapoda</taxon>
        <taxon>Insecta</taxon>
        <taxon>Pterygota</taxon>
        <taxon>Neoptera</taxon>
        <taxon>Endopterygota</taxon>
        <taxon>Hymenoptera</taxon>
        <taxon>Apocrita</taxon>
        <taxon>Aculeata</taxon>
        <taxon>Formicoidea</taxon>
        <taxon>Formicidae</taxon>
        <taxon>Myrmicinae</taxon>
        <taxon>Acromyrmex</taxon>
    </lineage>
</organism>
<gene>
    <name evidence="1" type="ORF">G5I_04718</name>
</gene>
<dbReference type="AlphaFoldDB" id="F4WGE4"/>
<accession>F4WGE4</accession>
<evidence type="ECO:0000313" key="1">
    <source>
        <dbReference type="EMBL" id="EGI66911.1"/>
    </source>
</evidence>
<reference evidence="1" key="1">
    <citation type="submission" date="2011-02" db="EMBL/GenBank/DDBJ databases">
        <title>The genome of the leaf-cutting ant Acromyrmex echinatior suggests key adaptations to social evolution and fungus farming.</title>
        <authorList>
            <person name="Nygaard S."/>
            <person name="Zhang G."/>
        </authorList>
    </citation>
    <scope>NUCLEOTIDE SEQUENCE</scope>
</reference>